<feature type="transmembrane region" description="Helical" evidence="1">
    <location>
        <begin position="422"/>
        <end position="441"/>
    </location>
</feature>
<feature type="transmembrane region" description="Helical" evidence="1">
    <location>
        <begin position="21"/>
        <end position="46"/>
    </location>
</feature>
<organism evidence="2 3">
    <name type="scientific">Natronomicrosphaera hydrolytica</name>
    <dbReference type="NCBI Taxonomy" id="3242702"/>
    <lineage>
        <taxon>Bacteria</taxon>
        <taxon>Pseudomonadati</taxon>
        <taxon>Planctomycetota</taxon>
        <taxon>Phycisphaerae</taxon>
        <taxon>Phycisphaerales</taxon>
        <taxon>Phycisphaeraceae</taxon>
        <taxon>Natronomicrosphaera</taxon>
    </lineage>
</organism>
<feature type="transmembrane region" description="Helical" evidence="1">
    <location>
        <begin position="93"/>
        <end position="116"/>
    </location>
</feature>
<name>A0ABV4U1V3_9BACT</name>
<keyword evidence="1" id="KW-0812">Transmembrane</keyword>
<dbReference type="RefSeq" id="WP_425344514.1">
    <property type="nucleotide sequence ID" value="NZ_JBGUBD010000003.1"/>
</dbReference>
<dbReference type="Proteomes" id="UP001575105">
    <property type="component" value="Unassembled WGS sequence"/>
</dbReference>
<evidence type="ECO:0000256" key="1">
    <source>
        <dbReference type="SAM" id="Phobius"/>
    </source>
</evidence>
<keyword evidence="1" id="KW-0472">Membrane</keyword>
<feature type="transmembrane region" description="Helical" evidence="1">
    <location>
        <begin position="238"/>
        <end position="260"/>
    </location>
</feature>
<evidence type="ECO:0008006" key="4">
    <source>
        <dbReference type="Google" id="ProtNLM"/>
    </source>
</evidence>
<dbReference type="PANTHER" id="PTHR43044">
    <property type="match status" value="1"/>
</dbReference>
<reference evidence="2 3" key="1">
    <citation type="submission" date="2024-08" db="EMBL/GenBank/DDBJ databases">
        <title>Whole-genome sequencing of halo(alkali)philic microorganisms from hypersaline lakes.</title>
        <authorList>
            <person name="Sorokin D.Y."/>
            <person name="Merkel A.Y."/>
            <person name="Messina E."/>
            <person name="Yakimov M."/>
        </authorList>
    </citation>
    <scope>NUCLEOTIDE SEQUENCE [LARGE SCALE GENOMIC DNA]</scope>
    <source>
        <strain evidence="2 3">AB-hyl4</strain>
    </source>
</reference>
<sequence length="466" mass="51739">MAHNGPIQLSESETRPLGDRAWPVYSLGFLLGLGGLLLAVLVAFFLPDGGRRFAFAYLVSYSFVLAITLGCLFFVLITHLFRAGWSVLVRRPAEAIAANMPVVAVLSAPILLFALLGDGQLYPWAHWDMESAQAAHAEAAAEAEAVAMEISAAQQGVELPASTRRMELNPYDQAAVDGEVVPGMHYVMGKRAWLNIPFFGLRWIFYMVVLSGIAIWYWRTSVKQDVTADAALTRKMEIFAAPAIVIYGVVITFLSFDLIMSLDPLWYSTVFGVYYFSGGMLAALSVMILTLIGLQKWGWLTHVTTEHFHDLGKLLFAFVFFWGYIAFSQYMLLWYASLPDTAYWFEMRGASTVVGRGNAWTVIVLALLFGHLLIPFAGLLSRHAKRNRAVLAFWCVWLLVFCWLDLYWVIMPMFEHRTIPVPVVELLCLVGIVGITLAGAVRTAAGHSLVPSGDPRLGESVAFHNI</sequence>
<feature type="transmembrane region" description="Helical" evidence="1">
    <location>
        <begin position="196"/>
        <end position="218"/>
    </location>
</feature>
<dbReference type="EMBL" id="JBGUBD010000003">
    <property type="protein sequence ID" value="MFA9477585.1"/>
    <property type="molecule type" value="Genomic_DNA"/>
</dbReference>
<keyword evidence="1" id="KW-1133">Transmembrane helix</keyword>
<keyword evidence="3" id="KW-1185">Reference proteome</keyword>
<feature type="transmembrane region" description="Helical" evidence="1">
    <location>
        <begin position="58"/>
        <end position="81"/>
    </location>
</feature>
<feature type="transmembrane region" description="Helical" evidence="1">
    <location>
        <begin position="272"/>
        <end position="294"/>
    </location>
</feature>
<dbReference type="PANTHER" id="PTHR43044:SF1">
    <property type="entry name" value="QUINOL:CYTOCHROME C OXIDOREDUCTASE QUINONE-BINDING SUBUNIT 2"/>
    <property type="match status" value="1"/>
</dbReference>
<evidence type="ECO:0000313" key="3">
    <source>
        <dbReference type="Proteomes" id="UP001575105"/>
    </source>
</evidence>
<feature type="transmembrane region" description="Helical" evidence="1">
    <location>
        <begin position="391"/>
        <end position="410"/>
    </location>
</feature>
<comment type="caution">
    <text evidence="2">The sequence shown here is derived from an EMBL/GenBank/DDBJ whole genome shotgun (WGS) entry which is preliminary data.</text>
</comment>
<gene>
    <name evidence="2" type="ORF">ACERK3_04675</name>
</gene>
<proteinExistence type="predicted"/>
<feature type="transmembrane region" description="Helical" evidence="1">
    <location>
        <begin position="314"/>
        <end position="337"/>
    </location>
</feature>
<feature type="transmembrane region" description="Helical" evidence="1">
    <location>
        <begin position="357"/>
        <end position="379"/>
    </location>
</feature>
<evidence type="ECO:0000313" key="2">
    <source>
        <dbReference type="EMBL" id="MFA9477585.1"/>
    </source>
</evidence>
<protein>
    <recommendedName>
        <fullName evidence="4">Quinol:cytochrome c oxidoreductase quinone-binding subunit 2</fullName>
    </recommendedName>
</protein>
<accession>A0ABV4U1V3</accession>